<comment type="caution">
    <text evidence="2">The sequence shown here is derived from an EMBL/GenBank/DDBJ whole genome shotgun (WGS) entry which is preliminary data.</text>
</comment>
<keyword evidence="1" id="KW-0472">Membrane</keyword>
<dbReference type="Proteomes" id="UP001054945">
    <property type="component" value="Unassembled WGS sequence"/>
</dbReference>
<reference evidence="2 3" key="1">
    <citation type="submission" date="2021-06" db="EMBL/GenBank/DDBJ databases">
        <title>Caerostris extrusa draft genome.</title>
        <authorList>
            <person name="Kono N."/>
            <person name="Arakawa K."/>
        </authorList>
    </citation>
    <scope>NUCLEOTIDE SEQUENCE [LARGE SCALE GENOMIC DNA]</scope>
</reference>
<evidence type="ECO:0000313" key="2">
    <source>
        <dbReference type="EMBL" id="GIX74147.1"/>
    </source>
</evidence>
<dbReference type="EMBL" id="BPLR01020033">
    <property type="protein sequence ID" value="GIX74147.1"/>
    <property type="molecule type" value="Genomic_DNA"/>
</dbReference>
<keyword evidence="1" id="KW-1133">Transmembrane helix</keyword>
<proteinExistence type="predicted"/>
<dbReference type="AlphaFoldDB" id="A0AAV4MP86"/>
<keyword evidence="3" id="KW-1185">Reference proteome</keyword>
<organism evidence="2 3">
    <name type="scientific">Caerostris extrusa</name>
    <name type="common">Bark spider</name>
    <name type="synonym">Caerostris bankana</name>
    <dbReference type="NCBI Taxonomy" id="172846"/>
    <lineage>
        <taxon>Eukaryota</taxon>
        <taxon>Metazoa</taxon>
        <taxon>Ecdysozoa</taxon>
        <taxon>Arthropoda</taxon>
        <taxon>Chelicerata</taxon>
        <taxon>Arachnida</taxon>
        <taxon>Araneae</taxon>
        <taxon>Araneomorphae</taxon>
        <taxon>Entelegynae</taxon>
        <taxon>Araneoidea</taxon>
        <taxon>Araneidae</taxon>
        <taxon>Caerostris</taxon>
    </lineage>
</organism>
<sequence length="95" mass="10753">MAFFLYLYCDASGVHGRTTKRKQNLKCSRHESTVSETRSVFRNGGPSSAYFGFLSVVLVIYSSFLGMTLLELEGEDGKWRACAFSLRPHLFLKMC</sequence>
<name>A0AAV4MP86_CAEEX</name>
<protein>
    <submittedName>
        <fullName evidence="2">Uncharacterized protein</fullName>
    </submittedName>
</protein>
<evidence type="ECO:0000313" key="3">
    <source>
        <dbReference type="Proteomes" id="UP001054945"/>
    </source>
</evidence>
<gene>
    <name evidence="2" type="ORF">CEXT_399291</name>
</gene>
<evidence type="ECO:0000256" key="1">
    <source>
        <dbReference type="SAM" id="Phobius"/>
    </source>
</evidence>
<accession>A0AAV4MP86</accession>
<keyword evidence="1" id="KW-0812">Transmembrane</keyword>
<feature type="transmembrane region" description="Helical" evidence="1">
    <location>
        <begin position="49"/>
        <end position="70"/>
    </location>
</feature>